<dbReference type="Pfam" id="PF01000">
    <property type="entry name" value="RNA_pol_A_bac"/>
    <property type="match status" value="1"/>
</dbReference>
<dbReference type="Gene3D" id="2.170.120.12">
    <property type="entry name" value="DNA-directed RNA polymerase, insert domain"/>
    <property type="match status" value="1"/>
</dbReference>
<organism evidence="5">
    <name type="scientific">Reclinomonas americana ATCC 50633</name>
    <dbReference type="NCBI Taxonomy" id="1295593"/>
    <lineage>
        <taxon>Eukaryota</taxon>
        <taxon>Discoba</taxon>
        <taxon>Jakobida</taxon>
        <taxon>Histionina</taxon>
        <taxon>Histionidae</taxon>
        <taxon>Reclinomonas</taxon>
    </lineage>
</organism>
<dbReference type="SUPFAM" id="SSF55257">
    <property type="entry name" value="RBP11-like subunits of RNA polymerase"/>
    <property type="match status" value="1"/>
</dbReference>
<dbReference type="EMBL" id="KC353356">
    <property type="protein sequence ID" value="AGH24282.1"/>
    <property type="molecule type" value="Genomic_DNA"/>
</dbReference>
<evidence type="ECO:0000256" key="3">
    <source>
        <dbReference type="ARBA" id="ARBA00023163"/>
    </source>
</evidence>
<feature type="domain" description="DNA-directed RNA polymerase RpoA/D/Rpb3-type" evidence="4">
    <location>
        <begin position="21"/>
        <end position="225"/>
    </location>
</feature>
<dbReference type="SUPFAM" id="SSF56553">
    <property type="entry name" value="Insert subdomain of RNA polymerase alpha subunit"/>
    <property type="match status" value="1"/>
</dbReference>
<keyword evidence="5" id="KW-0548">Nucleotidyltransferase</keyword>
<dbReference type="InterPro" id="IPR036603">
    <property type="entry name" value="RBP11-like"/>
</dbReference>
<comment type="function">
    <text evidence="1">DNA-dependent RNA polymerase catalyzes the transcription of DNA into RNA using the four ribonucleoside triphosphates as substrates.</text>
</comment>
<dbReference type="AlphaFoldDB" id="M4QA80"/>
<proteinExistence type="predicted"/>
<evidence type="ECO:0000256" key="2">
    <source>
        <dbReference type="ARBA" id="ARBA00022478"/>
    </source>
</evidence>
<evidence type="ECO:0000256" key="1">
    <source>
        <dbReference type="ARBA" id="ARBA00004026"/>
    </source>
</evidence>
<keyword evidence="2" id="KW-0240">DNA-directed RNA polymerase</keyword>
<dbReference type="InterPro" id="IPR011262">
    <property type="entry name" value="DNA-dir_RNA_pol_insert"/>
</dbReference>
<evidence type="ECO:0000313" key="5">
    <source>
        <dbReference type="EMBL" id="AGH24282.1"/>
    </source>
</evidence>
<keyword evidence="5" id="KW-0496">Mitochondrion</keyword>
<protein>
    <submittedName>
        <fullName evidence="5">RNA polymerase subunit alpha</fullName>
        <ecNumber evidence="5">2.7.7.6</ecNumber>
    </submittedName>
</protein>
<name>M4QA80_RECAM</name>
<keyword evidence="3" id="KW-0804">Transcription</keyword>
<sequence length="225" mass="25674">MVYQTPSFRPKIQNLKYDSHSIQVLIGPLEKNFSGSFANILRKVIYRFTPGVGIIGLKVNSVDFLHAYSSLPGIQEDIPNLFCNLKNLVIKIDKYDYKPFNLIIKKKGPYIIKGEDILCPLGVTILNKNVYVCTVQSDCQIDLTLIGDVGCGYVLSNYFGNKKNTIYSDTVFCPIKHVSYYVRSYTTYEELILYIKTNGTCDPNFVLKNAFSFLQDKVHFKFENV</sequence>
<dbReference type="SMART" id="SM00662">
    <property type="entry name" value="RPOLD"/>
    <property type="match status" value="1"/>
</dbReference>
<dbReference type="Gene3D" id="3.30.1360.10">
    <property type="entry name" value="RNA polymerase, RBP11-like subunit"/>
    <property type="match status" value="1"/>
</dbReference>
<reference evidence="5" key="1">
    <citation type="journal article" date="2013" name="Genome Biol. Evol.">
        <title>Strikingly bacteria-like and gene-rich mitochondrial genomes throughout jakobid protists.</title>
        <authorList>
            <person name="Burger G."/>
            <person name="Gray M.W."/>
            <person name="Forget L."/>
            <person name="Lang B.F."/>
        </authorList>
    </citation>
    <scope>NUCLEOTIDE SEQUENCE</scope>
    <source>
        <strain evidence="5">ATCC 50633</strain>
    </source>
</reference>
<dbReference type="EC" id="2.7.7.6" evidence="5"/>
<gene>
    <name evidence="5" type="primary">rpoA</name>
</gene>
<dbReference type="InterPro" id="IPR011263">
    <property type="entry name" value="DNA-dir_RNA_pol_RpoA/D/Rpb3"/>
</dbReference>
<accession>M4QA80</accession>
<keyword evidence="5" id="KW-0808">Transferase</keyword>
<evidence type="ECO:0000259" key="4">
    <source>
        <dbReference type="SMART" id="SM00662"/>
    </source>
</evidence>
<dbReference type="Pfam" id="PF01193">
    <property type="entry name" value="RNA_pol_L"/>
    <property type="match status" value="1"/>
</dbReference>
<dbReference type="InterPro" id="IPR036643">
    <property type="entry name" value="RNApol_insert_sf"/>
</dbReference>
<dbReference type="GO" id="GO:0046983">
    <property type="term" value="F:protein dimerization activity"/>
    <property type="evidence" value="ECO:0007669"/>
    <property type="project" value="InterPro"/>
</dbReference>
<dbReference type="GO" id="GO:0000428">
    <property type="term" value="C:DNA-directed RNA polymerase complex"/>
    <property type="evidence" value="ECO:0007669"/>
    <property type="project" value="UniProtKB-KW"/>
</dbReference>
<dbReference type="GO" id="GO:0003899">
    <property type="term" value="F:DNA-directed RNA polymerase activity"/>
    <property type="evidence" value="ECO:0007669"/>
    <property type="project" value="UniProtKB-EC"/>
</dbReference>
<dbReference type="GO" id="GO:0006351">
    <property type="term" value="P:DNA-templated transcription"/>
    <property type="evidence" value="ECO:0007669"/>
    <property type="project" value="InterPro"/>
</dbReference>
<geneLocation type="mitochondrion" evidence="5"/>